<accession>X0VI04</accession>
<gene>
    <name evidence="2" type="ORF">S01H1_35503</name>
</gene>
<feature type="non-terminal residue" evidence="2">
    <location>
        <position position="197"/>
    </location>
</feature>
<feature type="compositionally biased region" description="Pro residues" evidence="1">
    <location>
        <begin position="80"/>
        <end position="94"/>
    </location>
</feature>
<feature type="region of interest" description="Disordered" evidence="1">
    <location>
        <begin position="164"/>
        <end position="197"/>
    </location>
</feature>
<dbReference type="EMBL" id="BARS01022190">
    <property type="protein sequence ID" value="GAG12108.1"/>
    <property type="molecule type" value="Genomic_DNA"/>
</dbReference>
<comment type="caution">
    <text evidence="2">The sequence shown here is derived from an EMBL/GenBank/DDBJ whole genome shotgun (WGS) entry which is preliminary data.</text>
</comment>
<evidence type="ECO:0000313" key="2">
    <source>
        <dbReference type="EMBL" id="GAG12108.1"/>
    </source>
</evidence>
<evidence type="ECO:0000256" key="1">
    <source>
        <dbReference type="SAM" id="MobiDB-lite"/>
    </source>
</evidence>
<feature type="compositionally biased region" description="Low complexity" evidence="1">
    <location>
        <begin position="177"/>
        <end position="197"/>
    </location>
</feature>
<proteinExistence type="predicted"/>
<dbReference type="AlphaFoldDB" id="X0VI04"/>
<protein>
    <submittedName>
        <fullName evidence="2">Uncharacterized protein</fullName>
    </submittedName>
</protein>
<organism evidence="2">
    <name type="scientific">marine sediment metagenome</name>
    <dbReference type="NCBI Taxonomy" id="412755"/>
    <lineage>
        <taxon>unclassified sequences</taxon>
        <taxon>metagenomes</taxon>
        <taxon>ecological metagenomes</taxon>
    </lineage>
</organism>
<name>X0VI04_9ZZZZ</name>
<reference evidence="2" key="1">
    <citation type="journal article" date="2014" name="Front. Microbiol.">
        <title>High frequency of phylogenetically diverse reductive dehalogenase-homologous genes in deep subseafloor sedimentary metagenomes.</title>
        <authorList>
            <person name="Kawai M."/>
            <person name="Futagami T."/>
            <person name="Toyoda A."/>
            <person name="Takaki Y."/>
            <person name="Nishi S."/>
            <person name="Hori S."/>
            <person name="Arai W."/>
            <person name="Tsubouchi T."/>
            <person name="Morono Y."/>
            <person name="Uchiyama I."/>
            <person name="Ito T."/>
            <person name="Fujiyama A."/>
            <person name="Inagaki F."/>
            <person name="Takami H."/>
        </authorList>
    </citation>
    <scope>NUCLEOTIDE SEQUENCE</scope>
    <source>
        <strain evidence="2">Expedition CK06-06</strain>
    </source>
</reference>
<sequence>MTERERIPHKPGTVLGAVPAQNVDRGSTKLAPEEQAVLDAAGWKPGDPIPDLQGTKLGQRLTAERDKLRTAAENVDGMTPVPPDTPPITIPTPVPIESLPPEKQAELRRSMAEMAEIKTQVDASRAVAEHEAAVTAPDSIAGVPGMDAAFRTAAEAQGIAPQGVVIENDLGPHGEMPASVQTSQPAAAPAAQPAAAS</sequence>
<feature type="region of interest" description="Disordered" evidence="1">
    <location>
        <begin position="74"/>
        <end position="99"/>
    </location>
</feature>